<accession>A0A7M1RZ23</accession>
<dbReference type="GeneID" id="65130205"/>
<evidence type="ECO:0000313" key="1">
    <source>
        <dbReference type="EMBL" id="QOR59598.1"/>
    </source>
</evidence>
<keyword evidence="2" id="KW-1185">Reference proteome</keyword>
<dbReference type="RefSeq" id="YP_010111756.1">
    <property type="nucleotide sequence ID" value="NC_055884.1"/>
</dbReference>
<dbReference type="Proteomes" id="UP000594161">
    <property type="component" value="Segment"/>
</dbReference>
<sequence length="61" mass="7005">MKKNLIIAVLALFLVLSLTLVQFLTNRYDAAINYINDLESCYPDYVDTVSGGDAYSEWYNY</sequence>
<name>A0A7M1RZ23_9CAUD</name>
<reference evidence="1 2" key="1">
    <citation type="submission" date="2020-07" db="EMBL/GenBank/DDBJ databases">
        <title>Taxonomic proposal: Crassvirales, a new order of highly abundant and diverse bacterial viruses.</title>
        <authorList>
            <person name="Shkoporov A.N."/>
            <person name="Stockdale S.R."/>
            <person name="Guerin E."/>
            <person name="Ross R.P."/>
            <person name="Hill C."/>
        </authorList>
    </citation>
    <scope>NUCLEOTIDE SEQUENCE [LARGE SCALE GENOMIC DNA]</scope>
</reference>
<evidence type="ECO:0000313" key="2">
    <source>
        <dbReference type="Proteomes" id="UP000594161"/>
    </source>
</evidence>
<protein>
    <submittedName>
        <fullName evidence="1">Uncharacterized protein</fullName>
    </submittedName>
</protein>
<dbReference type="KEGG" id="vg:65130205"/>
<dbReference type="EMBL" id="MT774391">
    <property type="protein sequence ID" value="QOR59598.1"/>
    <property type="molecule type" value="Genomic_DNA"/>
</dbReference>
<proteinExistence type="predicted"/>
<organism evidence="1 2">
    <name type="scientific">uncultured phage cr126_1</name>
    <dbReference type="NCBI Taxonomy" id="2772075"/>
    <lineage>
        <taxon>Viruses</taxon>
        <taxon>Duplodnaviria</taxon>
        <taxon>Heunggongvirae</taxon>
        <taxon>Uroviricota</taxon>
        <taxon>Caudoviricetes</taxon>
        <taxon>Crassvirales</taxon>
        <taxon>Steigviridae</taxon>
        <taxon>Asinivirinae</taxon>
        <taxon>Kolpuevirus</taxon>
        <taxon>Kolpuevirus hominis</taxon>
    </lineage>
</organism>